<dbReference type="AlphaFoldDB" id="A0A9D1J278"/>
<comment type="caution">
    <text evidence="1">The sequence shown here is derived from an EMBL/GenBank/DDBJ whole genome shotgun (WGS) entry which is preliminary data.</text>
</comment>
<name>A0A9D1J278_9FIRM</name>
<reference evidence="1" key="1">
    <citation type="submission" date="2020-10" db="EMBL/GenBank/DDBJ databases">
        <authorList>
            <person name="Gilroy R."/>
        </authorList>
    </citation>
    <scope>NUCLEOTIDE SEQUENCE</scope>
    <source>
        <strain evidence="1">ChiSjej1B19-7085</strain>
    </source>
</reference>
<proteinExistence type="predicted"/>
<evidence type="ECO:0000313" key="2">
    <source>
        <dbReference type="Proteomes" id="UP000886785"/>
    </source>
</evidence>
<gene>
    <name evidence="1" type="ORF">IAA54_11915</name>
</gene>
<accession>A0A9D1J278</accession>
<evidence type="ECO:0000313" key="1">
    <source>
        <dbReference type="EMBL" id="HIR58356.1"/>
    </source>
</evidence>
<protein>
    <submittedName>
        <fullName evidence="1">Uncharacterized protein</fullName>
    </submittedName>
</protein>
<dbReference type="EMBL" id="DVHF01000153">
    <property type="protein sequence ID" value="HIR58356.1"/>
    <property type="molecule type" value="Genomic_DNA"/>
</dbReference>
<sequence length="53" mass="6018">MALSLEDLLDQDSVIEQYFLSLPETVQREAAAHSEEIHSEADFRSFLQSLHLG</sequence>
<reference evidence="1" key="2">
    <citation type="journal article" date="2021" name="PeerJ">
        <title>Extensive microbial diversity within the chicken gut microbiome revealed by metagenomics and culture.</title>
        <authorList>
            <person name="Gilroy R."/>
            <person name="Ravi A."/>
            <person name="Getino M."/>
            <person name="Pursley I."/>
            <person name="Horton D.L."/>
            <person name="Alikhan N.F."/>
            <person name="Baker D."/>
            <person name="Gharbi K."/>
            <person name="Hall N."/>
            <person name="Watson M."/>
            <person name="Adriaenssens E.M."/>
            <person name="Foster-Nyarko E."/>
            <person name="Jarju S."/>
            <person name="Secka A."/>
            <person name="Antonio M."/>
            <person name="Oren A."/>
            <person name="Chaudhuri R.R."/>
            <person name="La Ragione R."/>
            <person name="Hildebrand F."/>
            <person name="Pallen M.J."/>
        </authorList>
    </citation>
    <scope>NUCLEOTIDE SEQUENCE</scope>
    <source>
        <strain evidence="1">ChiSjej1B19-7085</strain>
    </source>
</reference>
<organism evidence="1 2">
    <name type="scientific">Candidatus Gallacutalibacter pullicola</name>
    <dbReference type="NCBI Taxonomy" id="2840830"/>
    <lineage>
        <taxon>Bacteria</taxon>
        <taxon>Bacillati</taxon>
        <taxon>Bacillota</taxon>
        <taxon>Clostridia</taxon>
        <taxon>Eubacteriales</taxon>
        <taxon>Candidatus Gallacutalibacter</taxon>
    </lineage>
</organism>
<dbReference type="Proteomes" id="UP000886785">
    <property type="component" value="Unassembled WGS sequence"/>
</dbReference>